<evidence type="ECO:0000256" key="2">
    <source>
        <dbReference type="SAM" id="SignalP"/>
    </source>
</evidence>
<protein>
    <recommendedName>
        <fullName evidence="5">PBCV-specific basic adaptor domain-containing protein</fullName>
    </recommendedName>
</protein>
<comment type="caution">
    <text evidence="3">The sequence shown here is derived from an EMBL/GenBank/DDBJ whole genome shotgun (WGS) entry which is preliminary data.</text>
</comment>
<gene>
    <name evidence="3" type="ORF">ACFS25_14875</name>
</gene>
<organism evidence="3 4">
    <name type="scientific">Spirosoma flavum</name>
    <dbReference type="NCBI Taxonomy" id="2048557"/>
    <lineage>
        <taxon>Bacteria</taxon>
        <taxon>Pseudomonadati</taxon>
        <taxon>Bacteroidota</taxon>
        <taxon>Cytophagia</taxon>
        <taxon>Cytophagales</taxon>
        <taxon>Cytophagaceae</taxon>
        <taxon>Spirosoma</taxon>
    </lineage>
</organism>
<sequence>MKKPMLWFNFLASLLISFSVLAQTGPSPEKMPVPERMAKARAAKADKKVIKGANQDASGTTATINGNQAEPNQRAGSMKEEKATSADYSAPVVKSLKGPNGEVVHTGEHGGKYYINKNGNKTYLSSNQ</sequence>
<dbReference type="RefSeq" id="WP_381502302.1">
    <property type="nucleotide sequence ID" value="NZ_JBHUOM010000012.1"/>
</dbReference>
<evidence type="ECO:0000256" key="1">
    <source>
        <dbReference type="SAM" id="MobiDB-lite"/>
    </source>
</evidence>
<evidence type="ECO:0008006" key="5">
    <source>
        <dbReference type="Google" id="ProtNLM"/>
    </source>
</evidence>
<feature type="compositionally biased region" description="Basic and acidic residues" evidence="1">
    <location>
        <begin position="39"/>
        <end position="49"/>
    </location>
</feature>
<feature type="signal peptide" evidence="2">
    <location>
        <begin position="1"/>
        <end position="22"/>
    </location>
</feature>
<evidence type="ECO:0000313" key="4">
    <source>
        <dbReference type="Proteomes" id="UP001597512"/>
    </source>
</evidence>
<reference evidence="4" key="1">
    <citation type="journal article" date="2019" name="Int. J. Syst. Evol. Microbiol.">
        <title>The Global Catalogue of Microorganisms (GCM) 10K type strain sequencing project: providing services to taxonomists for standard genome sequencing and annotation.</title>
        <authorList>
            <consortium name="The Broad Institute Genomics Platform"/>
            <consortium name="The Broad Institute Genome Sequencing Center for Infectious Disease"/>
            <person name="Wu L."/>
            <person name="Ma J."/>
        </authorList>
    </citation>
    <scope>NUCLEOTIDE SEQUENCE [LARGE SCALE GENOMIC DNA]</scope>
    <source>
        <strain evidence="4">KCTC 52490</strain>
    </source>
</reference>
<dbReference type="EMBL" id="JBHUOM010000012">
    <property type="protein sequence ID" value="MFD2935073.1"/>
    <property type="molecule type" value="Genomic_DNA"/>
</dbReference>
<feature type="region of interest" description="Disordered" evidence="1">
    <location>
        <begin position="39"/>
        <end position="128"/>
    </location>
</feature>
<keyword evidence="2" id="KW-0732">Signal</keyword>
<keyword evidence="4" id="KW-1185">Reference proteome</keyword>
<feature type="chain" id="PRO_5046913054" description="PBCV-specific basic adaptor domain-containing protein" evidence="2">
    <location>
        <begin position="23"/>
        <end position="128"/>
    </location>
</feature>
<accession>A0ABW6AKQ8</accession>
<dbReference type="Proteomes" id="UP001597512">
    <property type="component" value="Unassembled WGS sequence"/>
</dbReference>
<feature type="compositionally biased region" description="Polar residues" evidence="1">
    <location>
        <begin position="55"/>
        <end position="75"/>
    </location>
</feature>
<name>A0ABW6AKQ8_9BACT</name>
<evidence type="ECO:0000313" key="3">
    <source>
        <dbReference type="EMBL" id="MFD2935073.1"/>
    </source>
</evidence>
<feature type="compositionally biased region" description="Polar residues" evidence="1">
    <location>
        <begin position="117"/>
        <end position="128"/>
    </location>
</feature>
<proteinExistence type="predicted"/>